<proteinExistence type="inferred from homology"/>
<keyword evidence="8" id="KW-1185">Reference proteome</keyword>
<feature type="domain" description="AMP-binding enzyme C-terminal" evidence="6">
    <location>
        <begin position="415"/>
        <end position="490"/>
    </location>
</feature>
<feature type="domain" description="AMP-dependent synthetase/ligase" evidence="5">
    <location>
        <begin position="18"/>
        <end position="365"/>
    </location>
</feature>
<dbReference type="AlphaFoldDB" id="A0AA36DBY0"/>
<dbReference type="GO" id="GO:0016405">
    <property type="term" value="F:CoA-ligase activity"/>
    <property type="evidence" value="ECO:0007669"/>
    <property type="project" value="TreeGrafter"/>
</dbReference>
<name>A0AA36DBY0_9BILA</name>
<evidence type="ECO:0000256" key="1">
    <source>
        <dbReference type="ARBA" id="ARBA00004275"/>
    </source>
</evidence>
<keyword evidence="3" id="KW-0436">Ligase</keyword>
<evidence type="ECO:0000259" key="5">
    <source>
        <dbReference type="Pfam" id="PF00501"/>
    </source>
</evidence>
<dbReference type="InterPro" id="IPR045851">
    <property type="entry name" value="AMP-bd_C_sf"/>
</dbReference>
<dbReference type="Gene3D" id="3.30.300.30">
    <property type="match status" value="1"/>
</dbReference>
<dbReference type="PANTHER" id="PTHR24096">
    <property type="entry name" value="LONG-CHAIN-FATTY-ACID--COA LIGASE"/>
    <property type="match status" value="1"/>
</dbReference>
<keyword evidence="4" id="KW-0576">Peroxisome</keyword>
<dbReference type="EMBL" id="CATQJA010002665">
    <property type="protein sequence ID" value="CAJ0583453.1"/>
    <property type="molecule type" value="Genomic_DNA"/>
</dbReference>
<feature type="non-terminal residue" evidence="7">
    <location>
        <position position="497"/>
    </location>
</feature>
<dbReference type="Proteomes" id="UP001177023">
    <property type="component" value="Unassembled WGS sequence"/>
</dbReference>
<comment type="subcellular location">
    <subcellularLocation>
        <location evidence="1">Peroxisome</location>
    </subcellularLocation>
</comment>
<evidence type="ECO:0000259" key="6">
    <source>
        <dbReference type="Pfam" id="PF13193"/>
    </source>
</evidence>
<evidence type="ECO:0000256" key="3">
    <source>
        <dbReference type="ARBA" id="ARBA00022598"/>
    </source>
</evidence>
<gene>
    <name evidence="7" type="ORF">MSPICULIGERA_LOCUS21533</name>
</gene>
<accession>A0AA36DBY0</accession>
<dbReference type="PANTHER" id="PTHR24096:SF149">
    <property type="entry name" value="AMP-BINDING DOMAIN-CONTAINING PROTEIN-RELATED"/>
    <property type="match status" value="1"/>
</dbReference>
<reference evidence="7" key="1">
    <citation type="submission" date="2023-06" db="EMBL/GenBank/DDBJ databases">
        <authorList>
            <person name="Delattre M."/>
        </authorList>
    </citation>
    <scope>NUCLEOTIDE SEQUENCE</scope>
    <source>
        <strain evidence="7">AF72</strain>
    </source>
</reference>
<sequence length="497" mass="54299">MSDLIISSTIPFHQQILQNAKQYGNDNALTDHSGTITYDELNGLANRYANALSSLGINKGSNVLLILGNCKEYPLIFLGSALLGATISGGSVYLTVEEIKYLCKEADSGLVITDSALDLGIETKVITLAELQEMAETRSDEFLMYPDTDLQDVLIEPFSSGTTGHPKCVQLTHQNYIAATKALSDALFSKLTGKGRRCTLAFLPFYHGSGFWALVYCLLAGHHSVIMSEFHPLLMLEAIEKHQVDVINVVPSIVSALVRLPNESFDLSSLEVVLCGSAPLGKELCQAFMAKFPQVTALVQGYGMTEIVVLSHILPIESEKESWGSCGKLLPGFEAKLINIDGEIVEERGAWGELFLKSEAIFKGYKGGQDSGKDEDGWLASGDIAYQDVHGLFYIVDRKKDLIKVNGMQVAPVQLESVLLTHPKIAEAAVIRTSHEQYGEVPKAFLVPTDGCSIDPKEIHDFMKEHVAPFKQLRGGIVILEELPKTKSGKIARNLLK</sequence>
<dbReference type="Gene3D" id="3.40.50.12780">
    <property type="entry name" value="N-terminal domain of ligase-like"/>
    <property type="match status" value="1"/>
</dbReference>
<dbReference type="InterPro" id="IPR042099">
    <property type="entry name" value="ANL_N_sf"/>
</dbReference>
<evidence type="ECO:0000256" key="2">
    <source>
        <dbReference type="ARBA" id="ARBA00006432"/>
    </source>
</evidence>
<evidence type="ECO:0000313" key="8">
    <source>
        <dbReference type="Proteomes" id="UP001177023"/>
    </source>
</evidence>
<dbReference type="InterPro" id="IPR025110">
    <property type="entry name" value="AMP-bd_C"/>
</dbReference>
<evidence type="ECO:0000256" key="4">
    <source>
        <dbReference type="ARBA" id="ARBA00023140"/>
    </source>
</evidence>
<dbReference type="FunFam" id="3.30.300.30:FF:000007">
    <property type="entry name" value="4-coumarate--CoA ligase 2"/>
    <property type="match status" value="1"/>
</dbReference>
<dbReference type="SUPFAM" id="SSF56801">
    <property type="entry name" value="Acetyl-CoA synthetase-like"/>
    <property type="match status" value="1"/>
</dbReference>
<evidence type="ECO:0000313" key="7">
    <source>
        <dbReference type="EMBL" id="CAJ0583453.1"/>
    </source>
</evidence>
<protein>
    <submittedName>
        <fullName evidence="7">Uncharacterized protein</fullName>
    </submittedName>
</protein>
<dbReference type="InterPro" id="IPR000873">
    <property type="entry name" value="AMP-dep_synth/lig_dom"/>
</dbReference>
<comment type="caution">
    <text evidence="7">The sequence shown here is derived from an EMBL/GenBank/DDBJ whole genome shotgun (WGS) entry which is preliminary data.</text>
</comment>
<comment type="similarity">
    <text evidence="2">Belongs to the ATP-dependent AMP-binding enzyme family.</text>
</comment>
<organism evidence="7 8">
    <name type="scientific">Mesorhabditis spiculigera</name>
    <dbReference type="NCBI Taxonomy" id="96644"/>
    <lineage>
        <taxon>Eukaryota</taxon>
        <taxon>Metazoa</taxon>
        <taxon>Ecdysozoa</taxon>
        <taxon>Nematoda</taxon>
        <taxon>Chromadorea</taxon>
        <taxon>Rhabditida</taxon>
        <taxon>Rhabditina</taxon>
        <taxon>Rhabditomorpha</taxon>
        <taxon>Rhabditoidea</taxon>
        <taxon>Rhabditidae</taxon>
        <taxon>Mesorhabditinae</taxon>
        <taxon>Mesorhabditis</taxon>
    </lineage>
</organism>
<dbReference type="GO" id="GO:0005777">
    <property type="term" value="C:peroxisome"/>
    <property type="evidence" value="ECO:0007669"/>
    <property type="project" value="UniProtKB-SubCell"/>
</dbReference>
<dbReference type="Pfam" id="PF00501">
    <property type="entry name" value="AMP-binding"/>
    <property type="match status" value="1"/>
</dbReference>
<dbReference type="Pfam" id="PF13193">
    <property type="entry name" value="AMP-binding_C"/>
    <property type="match status" value="1"/>
</dbReference>